<evidence type="ECO:0000256" key="2">
    <source>
        <dbReference type="SAM" id="MobiDB-lite"/>
    </source>
</evidence>
<evidence type="ECO:0000313" key="3">
    <source>
        <dbReference type="EMBL" id="GEU82016.1"/>
    </source>
</evidence>
<sequence>MATLKFYDTHNMIAYLNQTEGSEGFHQIVDFLNSSHIKFALTENPTIYTSLIQQFWKTAIANIHDTREIQITATIDGNVKLISEASIRRCLKLKDSDGISTLPNTEIFEQLALTGVPTPPHDSPLPRGHTPGSNEGSLTLNELTILCTTLSNKVESLETKLKLTKQTYGAAFTKLIKKVKKLEKTVKTSQARRRAKIVISDDDIVLEDSSKHRRMIKDINQDARVIVHTYSKRRRAISTGSGGVSTDGVSMPVITTGMVQESISSPRATKDKAQTFIKDEWENIRARVKADEELTQRLQAEEREKYCEDDRTKMLVDLINQRKKFYAQQRAKAKRNKPMTNILFQWKEKTDEALGSVQEQPVEEEKELSQKDLQQLMIIALEQGMNVKALQVKYLIIDWEIYTEDSRKYWKIIRIRNHTEEGESVLVTLQALFGYLKKGILNSRFGYKNDKVCWSSCFNNRYAVCDNNAIKEPFLILLVEFMKSRSSQPWLSRVDDSLAACS</sequence>
<protein>
    <submittedName>
        <fullName evidence="3">Xylulose kinase-1</fullName>
    </submittedName>
</protein>
<keyword evidence="3" id="KW-0808">Transferase</keyword>
<keyword evidence="3" id="KW-0418">Kinase</keyword>
<comment type="caution">
    <text evidence="3">The sequence shown here is derived from an EMBL/GenBank/DDBJ whole genome shotgun (WGS) entry which is preliminary data.</text>
</comment>
<accession>A0A6L2N716</accession>
<reference evidence="3" key="1">
    <citation type="journal article" date="2019" name="Sci. Rep.">
        <title>Draft genome of Tanacetum cinerariifolium, the natural source of mosquito coil.</title>
        <authorList>
            <person name="Yamashiro T."/>
            <person name="Shiraishi A."/>
            <person name="Satake H."/>
            <person name="Nakayama K."/>
        </authorList>
    </citation>
    <scope>NUCLEOTIDE SEQUENCE</scope>
</reference>
<organism evidence="3">
    <name type="scientific">Tanacetum cinerariifolium</name>
    <name type="common">Dalmatian daisy</name>
    <name type="synonym">Chrysanthemum cinerariifolium</name>
    <dbReference type="NCBI Taxonomy" id="118510"/>
    <lineage>
        <taxon>Eukaryota</taxon>
        <taxon>Viridiplantae</taxon>
        <taxon>Streptophyta</taxon>
        <taxon>Embryophyta</taxon>
        <taxon>Tracheophyta</taxon>
        <taxon>Spermatophyta</taxon>
        <taxon>Magnoliopsida</taxon>
        <taxon>eudicotyledons</taxon>
        <taxon>Gunneridae</taxon>
        <taxon>Pentapetalae</taxon>
        <taxon>asterids</taxon>
        <taxon>campanulids</taxon>
        <taxon>Asterales</taxon>
        <taxon>Asteraceae</taxon>
        <taxon>Asteroideae</taxon>
        <taxon>Anthemideae</taxon>
        <taxon>Anthemidinae</taxon>
        <taxon>Tanacetum</taxon>
    </lineage>
</organism>
<dbReference type="AlphaFoldDB" id="A0A6L2N716"/>
<gene>
    <name evidence="3" type="ORF">Tci_053994</name>
</gene>
<dbReference type="EMBL" id="BKCJ010008398">
    <property type="protein sequence ID" value="GEU82016.1"/>
    <property type="molecule type" value="Genomic_DNA"/>
</dbReference>
<feature type="region of interest" description="Disordered" evidence="2">
    <location>
        <begin position="116"/>
        <end position="135"/>
    </location>
</feature>
<feature type="coiled-coil region" evidence="1">
    <location>
        <begin position="140"/>
        <end position="167"/>
    </location>
</feature>
<proteinExistence type="predicted"/>
<dbReference type="GO" id="GO:0016301">
    <property type="term" value="F:kinase activity"/>
    <property type="evidence" value="ECO:0007669"/>
    <property type="project" value="UniProtKB-KW"/>
</dbReference>
<name>A0A6L2N716_TANCI</name>
<keyword evidence="1" id="KW-0175">Coiled coil</keyword>
<evidence type="ECO:0000256" key="1">
    <source>
        <dbReference type="SAM" id="Coils"/>
    </source>
</evidence>